<dbReference type="EMBL" id="VUMT01000009">
    <property type="protein sequence ID" value="MSS63711.1"/>
    <property type="molecule type" value="Genomic_DNA"/>
</dbReference>
<keyword evidence="2" id="KW-1185">Reference proteome</keyword>
<dbReference type="RefSeq" id="WP_154519123.1">
    <property type="nucleotide sequence ID" value="NZ_VUMT01000009.1"/>
</dbReference>
<gene>
    <name evidence="1" type="ORF">FYJ58_07445</name>
</gene>
<evidence type="ECO:0000313" key="2">
    <source>
        <dbReference type="Proteomes" id="UP000482209"/>
    </source>
</evidence>
<dbReference type="AlphaFoldDB" id="A0A6L5XZ18"/>
<comment type="caution">
    <text evidence="1">The sequence shown here is derived from an EMBL/GenBank/DDBJ whole genome shotgun (WGS) entry which is preliminary data.</text>
</comment>
<organism evidence="1 2">
    <name type="scientific">Velocimicrobium porci</name>
    <dbReference type="NCBI Taxonomy" id="2606634"/>
    <lineage>
        <taxon>Bacteria</taxon>
        <taxon>Bacillati</taxon>
        <taxon>Bacillota</taxon>
        <taxon>Clostridia</taxon>
        <taxon>Lachnospirales</taxon>
        <taxon>Lachnospiraceae</taxon>
        <taxon>Velocimicrobium</taxon>
    </lineage>
</organism>
<evidence type="ECO:0000313" key="1">
    <source>
        <dbReference type="EMBL" id="MSS63711.1"/>
    </source>
</evidence>
<proteinExistence type="predicted"/>
<name>A0A6L5XZ18_9FIRM</name>
<dbReference type="Proteomes" id="UP000482209">
    <property type="component" value="Unassembled WGS sequence"/>
</dbReference>
<reference evidence="1 2" key="1">
    <citation type="submission" date="2019-08" db="EMBL/GenBank/DDBJ databases">
        <title>In-depth cultivation of the pig gut microbiome towards novel bacterial diversity and tailored functional studies.</title>
        <authorList>
            <person name="Wylensek D."/>
            <person name="Hitch T.C.A."/>
            <person name="Clavel T."/>
        </authorList>
    </citation>
    <scope>NUCLEOTIDE SEQUENCE [LARGE SCALE GENOMIC DNA]</scope>
    <source>
        <strain evidence="1 2">WCA-693-APC-MOT-I</strain>
    </source>
</reference>
<accession>A0A6L5XZ18</accession>
<sequence length="107" mass="12250">MQVIFSTTVNLQKLMACAIYTINNQRSIIIPLKEMCGIDIDEVEKTTYILMEKAKECSAMVVKAFAELIDILKDKNTPKIKDGAWTIYKVNGYYIGIQYFKRSKGDK</sequence>
<protein>
    <submittedName>
        <fullName evidence="1">Uncharacterized protein</fullName>
    </submittedName>
</protein>